<dbReference type="Proteomes" id="UP000053555">
    <property type="component" value="Unassembled WGS sequence"/>
</dbReference>
<reference evidence="1" key="1">
    <citation type="submission" date="2014-07" db="EMBL/GenBank/DDBJ databases">
        <title>Identification of a novel salt tolerance gene in wild soybean by whole-genome sequencing.</title>
        <authorList>
            <person name="Lam H.-M."/>
            <person name="Qi X."/>
            <person name="Li M.-W."/>
            <person name="Liu X."/>
            <person name="Xie M."/>
            <person name="Ni M."/>
            <person name="Xu X."/>
        </authorList>
    </citation>
    <scope>NUCLEOTIDE SEQUENCE [LARGE SCALE GENOMIC DNA]</scope>
    <source>
        <tissue evidence="1">Root</tissue>
    </source>
</reference>
<protein>
    <recommendedName>
        <fullName evidence="2">Retrotransposon Copia-like N-terminal domain-containing protein</fullName>
    </recommendedName>
</protein>
<evidence type="ECO:0000313" key="1">
    <source>
        <dbReference type="EMBL" id="KHN01584.1"/>
    </source>
</evidence>
<accession>A0A0B2P261</accession>
<dbReference type="AlphaFoldDB" id="A0A0B2P261"/>
<gene>
    <name evidence="1" type="ORF">glysoja_046498</name>
</gene>
<evidence type="ECO:0008006" key="2">
    <source>
        <dbReference type="Google" id="ProtNLM"/>
    </source>
</evidence>
<dbReference type="EMBL" id="KN670915">
    <property type="protein sequence ID" value="KHN01584.1"/>
    <property type="molecule type" value="Genomic_DNA"/>
</dbReference>
<name>A0A0B2P261_GLYSO</name>
<sequence length="177" mass="21195">MDPISIKLGDDNYSTWKAEALGKIEERNLEKFFTETDFGGMPPMFSEEYSSWEEQDQVLYRWLLDSLSTKLLHQLERCKHALELWMEIEVYFLDKQIEELHKKYESLKEERFMLQLICMNLSLECPETSNEDKTIEVHHLNSFTYLFVELFTVHSIEVLRFLDNNLFIHQPLNFDDG</sequence>
<organism evidence="1">
    <name type="scientific">Glycine soja</name>
    <name type="common">Wild soybean</name>
    <dbReference type="NCBI Taxonomy" id="3848"/>
    <lineage>
        <taxon>Eukaryota</taxon>
        <taxon>Viridiplantae</taxon>
        <taxon>Streptophyta</taxon>
        <taxon>Embryophyta</taxon>
        <taxon>Tracheophyta</taxon>
        <taxon>Spermatophyta</taxon>
        <taxon>Magnoliopsida</taxon>
        <taxon>eudicotyledons</taxon>
        <taxon>Gunneridae</taxon>
        <taxon>Pentapetalae</taxon>
        <taxon>rosids</taxon>
        <taxon>fabids</taxon>
        <taxon>Fabales</taxon>
        <taxon>Fabaceae</taxon>
        <taxon>Papilionoideae</taxon>
        <taxon>50 kb inversion clade</taxon>
        <taxon>NPAAA clade</taxon>
        <taxon>indigoferoid/millettioid clade</taxon>
        <taxon>Phaseoleae</taxon>
        <taxon>Glycine</taxon>
        <taxon>Glycine subgen. Soja</taxon>
    </lineage>
</organism>
<proteinExistence type="predicted"/>